<evidence type="ECO:0000256" key="1">
    <source>
        <dbReference type="ARBA" id="ARBA00004406"/>
    </source>
</evidence>
<feature type="region of interest" description="Disordered" evidence="7">
    <location>
        <begin position="214"/>
        <end position="241"/>
    </location>
</feature>
<feature type="domain" description="Golgin subfamily A member 7/ERF4" evidence="8">
    <location>
        <begin position="382"/>
        <end position="494"/>
    </location>
</feature>
<gene>
    <name evidence="9" type="ORF">EW146_g6987</name>
</gene>
<evidence type="ECO:0000313" key="10">
    <source>
        <dbReference type="Proteomes" id="UP000310158"/>
    </source>
</evidence>
<evidence type="ECO:0000256" key="7">
    <source>
        <dbReference type="SAM" id="MobiDB-lite"/>
    </source>
</evidence>
<dbReference type="PANTHER" id="PTHR13254:SF0">
    <property type="entry name" value="GOLGIN SUBFAMILY A MEMBER 7_ERF4 DOMAIN-CONTAINING PROTEIN"/>
    <property type="match status" value="1"/>
</dbReference>
<dbReference type="PANTHER" id="PTHR13254">
    <property type="entry name" value="GOLGI AUTOANTIGEN, GOLGIN SUBFAMILY A, 7"/>
    <property type="match status" value="1"/>
</dbReference>
<dbReference type="Pfam" id="PF10256">
    <property type="entry name" value="Erf4"/>
    <property type="match status" value="1"/>
</dbReference>
<name>A0A4S4LM06_9AGAM</name>
<proteinExistence type="inferred from homology"/>
<dbReference type="InterPro" id="IPR019383">
    <property type="entry name" value="Golgin_A_7/ERF4"/>
</dbReference>
<sequence>MPLVMSERPVMAHSVSFWDRILAAAASQPTDEDINMAPTVIAQSNPAIDVLSQSHSMPNDEPRSGWNWDAEVHGNSLGDEVLSESLSIVRLIVWSMQSMLRQTVPMPRVHTLARVMVKERGLRVHALTRRLTSEETYRNDAIMTSSAVDDHGRATPPLSTSPYVPPPAPSRDSTHTPPSVSPVGLPMNAAASSTSLADSVSVLEIVAPSSLAHSTTEEAEVSGQRTPVPAPAPSLSEEEEGRDIVDDVPAVRILGVNYVPPNGRVSPIVVSGRVGDEDGAAWEGMSHERSASPKPTSPQHTDVHPLRFDVQPPSPTSLWEAAGLSHEVGQSEYKPPASFHHKKQHSRRLIPISSYYFGPPPMDSAYGTEPTGQIGVHHPREIVRIERDYSAGEIAQFSATYPLELEGRITPTQFLETINGINEILISAHSLRYSFLDNALDIVSLHLSSLFLPSHYEREMARLRRLIDGFNKELYNPVGLNIVWPRQVAFLFFEIEYY</sequence>
<dbReference type="GO" id="GO:0031211">
    <property type="term" value="C:endoplasmic reticulum palmitoyltransferase complex"/>
    <property type="evidence" value="ECO:0007669"/>
    <property type="project" value="TreeGrafter"/>
</dbReference>
<reference evidence="9 10" key="1">
    <citation type="submission" date="2019-02" db="EMBL/GenBank/DDBJ databases">
        <title>Genome sequencing of the rare red list fungi Bondarzewia mesenterica.</title>
        <authorList>
            <person name="Buettner E."/>
            <person name="Kellner H."/>
        </authorList>
    </citation>
    <scope>NUCLEOTIDE SEQUENCE [LARGE SCALE GENOMIC DNA]</scope>
    <source>
        <strain evidence="9 10">DSM 108281</strain>
    </source>
</reference>
<protein>
    <recommendedName>
        <fullName evidence="4">Ras modification protein ERF4</fullName>
    </recommendedName>
</protein>
<keyword evidence="10" id="KW-1185">Reference proteome</keyword>
<evidence type="ECO:0000256" key="2">
    <source>
        <dbReference type="ARBA" id="ARBA00007732"/>
    </source>
</evidence>
<organism evidence="9 10">
    <name type="scientific">Bondarzewia mesenterica</name>
    <dbReference type="NCBI Taxonomy" id="1095465"/>
    <lineage>
        <taxon>Eukaryota</taxon>
        <taxon>Fungi</taxon>
        <taxon>Dikarya</taxon>
        <taxon>Basidiomycota</taxon>
        <taxon>Agaricomycotina</taxon>
        <taxon>Agaricomycetes</taxon>
        <taxon>Russulales</taxon>
        <taxon>Bondarzewiaceae</taxon>
        <taxon>Bondarzewia</taxon>
    </lineage>
</organism>
<evidence type="ECO:0000256" key="4">
    <source>
        <dbReference type="ARBA" id="ARBA00018463"/>
    </source>
</evidence>
<keyword evidence="6" id="KW-0472">Membrane</keyword>
<evidence type="ECO:0000259" key="8">
    <source>
        <dbReference type="Pfam" id="PF10256"/>
    </source>
</evidence>
<feature type="region of interest" description="Disordered" evidence="7">
    <location>
        <begin position="144"/>
        <end position="186"/>
    </location>
</feature>
<dbReference type="Proteomes" id="UP000310158">
    <property type="component" value="Unassembled WGS sequence"/>
</dbReference>
<dbReference type="GO" id="GO:0005789">
    <property type="term" value="C:endoplasmic reticulum membrane"/>
    <property type="evidence" value="ECO:0007669"/>
    <property type="project" value="UniProtKB-SubCell"/>
</dbReference>
<comment type="subcellular location">
    <subcellularLocation>
        <location evidence="1">Endoplasmic reticulum membrane</location>
        <topology evidence="1">Peripheral membrane protein</topology>
    </subcellularLocation>
</comment>
<dbReference type="EMBL" id="SGPL01000378">
    <property type="protein sequence ID" value="THH13204.1"/>
    <property type="molecule type" value="Genomic_DNA"/>
</dbReference>
<evidence type="ECO:0000256" key="5">
    <source>
        <dbReference type="ARBA" id="ARBA00022824"/>
    </source>
</evidence>
<evidence type="ECO:0000256" key="3">
    <source>
        <dbReference type="ARBA" id="ARBA00011396"/>
    </source>
</evidence>
<dbReference type="OrthoDB" id="2190159at2759"/>
<evidence type="ECO:0000256" key="6">
    <source>
        <dbReference type="ARBA" id="ARBA00023136"/>
    </source>
</evidence>
<accession>A0A4S4LM06</accession>
<comment type="subunit">
    <text evidence="3">Interacts with ERF2.</text>
</comment>
<dbReference type="GO" id="GO:0006612">
    <property type="term" value="P:protein targeting to membrane"/>
    <property type="evidence" value="ECO:0007669"/>
    <property type="project" value="TreeGrafter"/>
</dbReference>
<evidence type="ECO:0000313" key="9">
    <source>
        <dbReference type="EMBL" id="THH13204.1"/>
    </source>
</evidence>
<dbReference type="AlphaFoldDB" id="A0A4S4LM06"/>
<comment type="caution">
    <text evidence="9">The sequence shown here is derived from an EMBL/GenBank/DDBJ whole genome shotgun (WGS) entry which is preliminary data.</text>
</comment>
<dbReference type="InterPro" id="IPR051371">
    <property type="entry name" value="Ras_palmitoyltransferase"/>
</dbReference>
<comment type="similarity">
    <text evidence="2">Belongs to the ERF4 family.</text>
</comment>
<keyword evidence="5" id="KW-0256">Endoplasmic reticulum</keyword>